<evidence type="ECO:0000259" key="11">
    <source>
        <dbReference type="Pfam" id="PF08638"/>
    </source>
</evidence>
<feature type="compositionally biased region" description="Basic and acidic residues" evidence="10">
    <location>
        <begin position="12"/>
        <end position="29"/>
    </location>
</feature>
<keyword evidence="7 9" id="KW-0539">Nucleus</keyword>
<organism evidence="12 13">
    <name type="scientific">Saccharomyces pastorianus</name>
    <name type="common">Lager yeast</name>
    <name type="synonym">Saccharomyces cerevisiae x Saccharomyces eubayanus</name>
    <dbReference type="NCBI Taxonomy" id="27292"/>
    <lineage>
        <taxon>Eukaryota</taxon>
        <taxon>Fungi</taxon>
        <taxon>Dikarya</taxon>
        <taxon>Ascomycota</taxon>
        <taxon>Saccharomycotina</taxon>
        <taxon>Saccharomycetes</taxon>
        <taxon>Saccharomycetales</taxon>
        <taxon>Saccharomycetaceae</taxon>
        <taxon>Saccharomyces</taxon>
    </lineage>
</organism>
<gene>
    <name evidence="12" type="primary">RGR1_2</name>
    <name evidence="12" type="ORF">GRS66_009305</name>
</gene>
<reference evidence="12 13" key="1">
    <citation type="journal article" date="2019" name="BMC Genomics">
        <title>Chromosome level assembly and comparative genome analysis confirm lager-brewing yeasts originated from a single hybridization.</title>
        <authorList>
            <person name="Salazar A.N."/>
            <person name="Gorter de Vries A.R."/>
            <person name="van den Broek M."/>
            <person name="Brouwers N."/>
            <person name="de la Torre Cortes P."/>
            <person name="Kuijpers N.G.A."/>
            <person name="Daran J.G."/>
            <person name="Abeel T."/>
        </authorList>
    </citation>
    <scope>NUCLEOTIDE SEQUENCE [LARGE SCALE GENOMIC DNA]</scope>
    <source>
        <strain evidence="12 13">CBS 1483</strain>
    </source>
</reference>
<keyword evidence="5 9" id="KW-0010">Activator</keyword>
<evidence type="ECO:0000313" key="12">
    <source>
        <dbReference type="EMBL" id="QID86668.1"/>
    </source>
</evidence>
<proteinExistence type="inferred from homology"/>
<keyword evidence="4 9" id="KW-0805">Transcription regulation</keyword>
<dbReference type="InterPro" id="IPR013947">
    <property type="entry name" value="Mediator_Med14"/>
</dbReference>
<dbReference type="GO" id="GO:0006357">
    <property type="term" value="P:regulation of transcription by RNA polymerase II"/>
    <property type="evidence" value="ECO:0007669"/>
    <property type="project" value="InterPro"/>
</dbReference>
<feature type="region of interest" description="Disordered" evidence="10">
    <location>
        <begin position="317"/>
        <end position="345"/>
    </location>
</feature>
<evidence type="ECO:0000313" key="13">
    <source>
        <dbReference type="Proteomes" id="UP000501346"/>
    </source>
</evidence>
<sequence length="1082" mass="122981">MTTTIGSPHMLANEDRLSNEMPALKDHSEQNGQEQQGPVKNTQLHSPSATVPETTTAQKESLEMVPTSTSAAAGAVTSTPPPSLPHVEINQVSLALVVRNLTVFTMKEIAQYMKTNVHTQMNEPNSAKKIRFLQLIIFLRTQFLKLYVLVKWARTIKQNNFHVLIDLLNWFRMTNMNVNNCIWALKSSLDSMTNAKLPNVDLVTALEVLSLGRPNLPTHNFKLSGGGDSTDAVDGMAKVPLSLILQRLQDLNLTVSIKIALMNVPKPLHNYRIKNGRIYFAVTNEFEIQLSTVNRQSPLFFVDLKLLFSTEAEQSVSTVTESNSPNGSSGNNDDGSNPNGNSLPLNKPRLEKLINEILLKSNDPLSSLYNFLHKYVLTLQLYMVHREFLKLASGGKFSKSNLIHNYDSKKSVITVRYWLNGKMDSKGKITIGIQRTTESLVLKWDNQSASRAKNMPVIYNNIVSNIEGILDEIMFNHSRIIRSELLARDIFQEDEENPDVLLFQLPTTCVAMAPIQLKIDLLSGQFYFRNPTPLLSNYASKINRAESPEELARILQQLKLDKIIHVLTTMFENTGWSCSKIIKINKPIRTQLNINNNNTSKTESSTVVDNNANSGDFSLLLQRDLFIRLPHWPLNWYLILSIISSKTSCVVEKRIGKIVSQRGKWNLKYLDNSNVMTVKLESITYQKIMILQKTILNRIINHMLIDSLNQLKIHNKICSSEMISEQKLPQYIVQGGSTNDNISIITLELESFLEGSKALNSILESSMFLRIDYSNSQIRLYAKFKRNTMMIQCQIDKLYIHFVKEEPLAFYLEENFTSLGIIIQYLTKFRQKLMQLVILTDVVERLHKNFESENFKIIALQPNEISFKYLSNNDEDDKDCTIKILTNYDSIKNLTVQLSPSNPQHIIQPFLDNSKMDYHFIFSYLQFTSSLFKALKVILVERGEKFRTGGSQYSTMVNIGLHNLNEYQIVYYNPQAGTKITICIELKTVLHNGRDKIQFHIHFADVAHITTKSPAYPMMHQVRNQVFMLDTKRLGTAETVKPTLASHAIRLGNGVACDPSEIEPILMEIHNILKVDSNSSLS</sequence>
<comment type="function">
    <text evidence="9">Component of the Mediator complex, a coactivator involved in the regulated transcription of nearly all RNA polymerase II-dependent genes. Mediator functions as a bridge to convey information from gene-specific regulatory proteins to the basal RNA polymerase II transcription machinery. Mediator is recruited to promoters by direct interactions with regulatory proteins and serves as a scaffold for the assembly of a functional preinitiation complex with RNA polymerase II and the general transcription factors.</text>
</comment>
<accession>A0A6C1EBE4</accession>
<keyword evidence="6 9" id="KW-0804">Transcription</keyword>
<evidence type="ECO:0000256" key="7">
    <source>
        <dbReference type="ARBA" id="ARBA00023242"/>
    </source>
</evidence>
<dbReference type="GO" id="GO:0070847">
    <property type="term" value="C:core mediator complex"/>
    <property type="evidence" value="ECO:0007669"/>
    <property type="project" value="TreeGrafter"/>
</dbReference>
<dbReference type="GO" id="GO:0003712">
    <property type="term" value="F:transcription coregulator activity"/>
    <property type="evidence" value="ECO:0007669"/>
    <property type="project" value="UniProtKB-UniRule"/>
</dbReference>
<dbReference type="PANTHER" id="PTHR12809:SF2">
    <property type="entry name" value="MEDIATOR OF RNA POLYMERASE II TRANSCRIPTION SUBUNIT 14"/>
    <property type="match status" value="1"/>
</dbReference>
<evidence type="ECO:0000256" key="8">
    <source>
        <dbReference type="ARBA" id="ARBA00032007"/>
    </source>
</evidence>
<keyword evidence="13" id="KW-1185">Reference proteome</keyword>
<evidence type="ECO:0000256" key="3">
    <source>
        <dbReference type="ARBA" id="ARBA00019619"/>
    </source>
</evidence>
<feature type="compositionally biased region" description="Low complexity" evidence="10">
    <location>
        <begin position="322"/>
        <end position="342"/>
    </location>
</feature>
<dbReference type="AlphaFoldDB" id="A0A6C1EBE4"/>
<dbReference type="EMBL" id="CP049009">
    <property type="protein sequence ID" value="QID86668.1"/>
    <property type="molecule type" value="Genomic_DNA"/>
</dbReference>
<feature type="compositionally biased region" description="Polar residues" evidence="10">
    <location>
        <begin position="30"/>
        <end position="59"/>
    </location>
</feature>
<evidence type="ECO:0000256" key="6">
    <source>
        <dbReference type="ARBA" id="ARBA00023163"/>
    </source>
</evidence>
<dbReference type="GO" id="GO:0016592">
    <property type="term" value="C:mediator complex"/>
    <property type="evidence" value="ECO:0007669"/>
    <property type="project" value="UniProtKB-UniRule"/>
</dbReference>
<feature type="domain" description="Mediator complex subunit MED14 N-terminal" evidence="11">
    <location>
        <begin position="91"/>
        <end position="293"/>
    </location>
</feature>
<name>A0A6C1EBE4_SACPS</name>
<dbReference type="InterPro" id="IPR055122">
    <property type="entry name" value="Med14_N"/>
</dbReference>
<evidence type="ECO:0000256" key="9">
    <source>
        <dbReference type="RuleBase" id="RU365082"/>
    </source>
</evidence>
<dbReference type="Proteomes" id="UP000501346">
    <property type="component" value="Chromosome SeXII"/>
</dbReference>
<dbReference type="OrthoDB" id="205099at2759"/>
<evidence type="ECO:0000256" key="4">
    <source>
        <dbReference type="ARBA" id="ARBA00023015"/>
    </source>
</evidence>
<dbReference type="Pfam" id="PF08638">
    <property type="entry name" value="Med14"/>
    <property type="match status" value="1"/>
</dbReference>
<feature type="compositionally biased region" description="Low complexity" evidence="10">
    <location>
        <begin position="65"/>
        <end position="78"/>
    </location>
</feature>
<protein>
    <recommendedName>
        <fullName evidence="3 9">Mediator of RNA polymerase II transcription subunit 14</fullName>
    </recommendedName>
    <alternativeName>
        <fullName evidence="8 9">Mediator complex subunit 14</fullName>
    </alternativeName>
</protein>
<evidence type="ECO:0000256" key="10">
    <source>
        <dbReference type="SAM" id="MobiDB-lite"/>
    </source>
</evidence>
<comment type="similarity">
    <text evidence="2 9">Belongs to the Mediator complex subunit 14 family.</text>
</comment>
<evidence type="ECO:0000256" key="1">
    <source>
        <dbReference type="ARBA" id="ARBA00004123"/>
    </source>
</evidence>
<comment type="subunit">
    <text evidence="9">Component of the Mediator complex.</text>
</comment>
<comment type="subcellular location">
    <subcellularLocation>
        <location evidence="1 9">Nucleus</location>
    </subcellularLocation>
</comment>
<evidence type="ECO:0000256" key="2">
    <source>
        <dbReference type="ARBA" id="ARBA00007813"/>
    </source>
</evidence>
<evidence type="ECO:0000256" key="5">
    <source>
        <dbReference type="ARBA" id="ARBA00023159"/>
    </source>
</evidence>
<dbReference type="PANTHER" id="PTHR12809">
    <property type="entry name" value="MEDIATOR COMPLEX SUBUNIT"/>
    <property type="match status" value="1"/>
</dbReference>
<feature type="region of interest" description="Disordered" evidence="10">
    <location>
        <begin position="1"/>
        <end position="84"/>
    </location>
</feature>